<protein>
    <submittedName>
        <fullName evidence="5">AAA family ATPase</fullName>
    </submittedName>
</protein>
<dbReference type="GO" id="GO:0051782">
    <property type="term" value="P:negative regulation of cell division"/>
    <property type="evidence" value="ECO:0007669"/>
    <property type="project" value="TreeGrafter"/>
</dbReference>
<reference evidence="5" key="1">
    <citation type="submission" date="2020-10" db="EMBL/GenBank/DDBJ databases">
        <authorList>
            <person name="Gilroy R."/>
        </authorList>
    </citation>
    <scope>NUCLEOTIDE SEQUENCE</scope>
    <source>
        <strain evidence="5">ChiSjej1B19-3389</strain>
    </source>
</reference>
<keyword evidence="1 3" id="KW-0547">Nucleotide-binding</keyword>
<dbReference type="InterPro" id="IPR025669">
    <property type="entry name" value="AAA_dom"/>
</dbReference>
<dbReference type="GO" id="GO:0005829">
    <property type="term" value="C:cytosol"/>
    <property type="evidence" value="ECO:0007669"/>
    <property type="project" value="TreeGrafter"/>
</dbReference>
<evidence type="ECO:0000259" key="4">
    <source>
        <dbReference type="Pfam" id="PF13614"/>
    </source>
</evidence>
<dbReference type="EMBL" id="DVFW01000028">
    <property type="protein sequence ID" value="HIQ80837.1"/>
    <property type="molecule type" value="Genomic_DNA"/>
</dbReference>
<feature type="domain" description="AAA" evidence="4">
    <location>
        <begin position="3"/>
        <end position="164"/>
    </location>
</feature>
<evidence type="ECO:0000256" key="1">
    <source>
        <dbReference type="ARBA" id="ARBA00022741"/>
    </source>
</evidence>
<evidence type="ECO:0000313" key="5">
    <source>
        <dbReference type="EMBL" id="HIQ80837.1"/>
    </source>
</evidence>
<dbReference type="PANTHER" id="PTHR43384">
    <property type="entry name" value="SEPTUM SITE-DETERMINING PROTEIN MIND HOMOLOG, CHLOROPLASTIC-RELATED"/>
    <property type="match status" value="1"/>
</dbReference>
<evidence type="ECO:0000313" key="6">
    <source>
        <dbReference type="Proteomes" id="UP000886787"/>
    </source>
</evidence>
<dbReference type="Gene3D" id="3.40.50.300">
    <property type="entry name" value="P-loop containing nucleotide triphosphate hydrolases"/>
    <property type="match status" value="1"/>
</dbReference>
<name>A0A9D0ZIK2_9FIRM</name>
<dbReference type="SUPFAM" id="SSF52540">
    <property type="entry name" value="P-loop containing nucleoside triphosphate hydrolases"/>
    <property type="match status" value="1"/>
</dbReference>
<reference evidence="5" key="2">
    <citation type="journal article" date="2021" name="PeerJ">
        <title>Extensive microbial diversity within the chicken gut microbiome revealed by metagenomics and culture.</title>
        <authorList>
            <person name="Gilroy R."/>
            <person name="Ravi A."/>
            <person name="Getino M."/>
            <person name="Pursley I."/>
            <person name="Horton D.L."/>
            <person name="Alikhan N.F."/>
            <person name="Baker D."/>
            <person name="Gharbi K."/>
            <person name="Hall N."/>
            <person name="Watson M."/>
            <person name="Adriaenssens E.M."/>
            <person name="Foster-Nyarko E."/>
            <person name="Jarju S."/>
            <person name="Secka A."/>
            <person name="Antonio M."/>
            <person name="Oren A."/>
            <person name="Chaudhuri R.R."/>
            <person name="La Ragione R."/>
            <person name="Hildebrand F."/>
            <person name="Pallen M.J."/>
        </authorList>
    </citation>
    <scope>NUCLEOTIDE SEQUENCE</scope>
    <source>
        <strain evidence="5">ChiSjej1B19-3389</strain>
    </source>
</reference>
<dbReference type="Proteomes" id="UP000886787">
    <property type="component" value="Unassembled WGS sequence"/>
</dbReference>
<organism evidence="5 6">
    <name type="scientific">Candidatus Scatavimonas merdigallinarum</name>
    <dbReference type="NCBI Taxonomy" id="2840914"/>
    <lineage>
        <taxon>Bacteria</taxon>
        <taxon>Bacillati</taxon>
        <taxon>Bacillota</taxon>
        <taxon>Clostridia</taxon>
        <taxon>Eubacteriales</taxon>
        <taxon>Oscillospiraceae</taxon>
        <taxon>Oscillospiraceae incertae sedis</taxon>
        <taxon>Candidatus Scatavimonas</taxon>
    </lineage>
</organism>
<proteinExistence type="predicted"/>
<gene>
    <name evidence="5" type="ORF">IAD32_06080</name>
</gene>
<dbReference type="InterPro" id="IPR027417">
    <property type="entry name" value="P-loop_NTPase"/>
</dbReference>
<dbReference type="InterPro" id="IPR025501">
    <property type="entry name" value="MinD_FleN"/>
</dbReference>
<dbReference type="InterPro" id="IPR050625">
    <property type="entry name" value="ParA/MinD_ATPase"/>
</dbReference>
<dbReference type="PANTHER" id="PTHR43384:SF6">
    <property type="entry name" value="SEPTUM SITE-DETERMINING PROTEIN MIND HOMOLOG, CHLOROPLASTIC"/>
    <property type="match status" value="1"/>
</dbReference>
<comment type="caution">
    <text evidence="5">The sequence shown here is derived from an EMBL/GenBank/DDBJ whole genome shotgun (WGS) entry which is preliminary data.</text>
</comment>
<dbReference type="GO" id="GO:0016887">
    <property type="term" value="F:ATP hydrolysis activity"/>
    <property type="evidence" value="ECO:0007669"/>
    <property type="project" value="TreeGrafter"/>
</dbReference>
<dbReference type="Pfam" id="PF13614">
    <property type="entry name" value="AAA_31"/>
    <property type="match status" value="1"/>
</dbReference>
<dbReference type="GO" id="GO:0005524">
    <property type="term" value="F:ATP binding"/>
    <property type="evidence" value="ECO:0007669"/>
    <property type="project" value="UniProtKB-KW"/>
</dbReference>
<feature type="binding site" evidence="3">
    <location>
        <begin position="11"/>
        <end position="18"/>
    </location>
    <ligand>
        <name>ATP</name>
        <dbReference type="ChEBI" id="CHEBI:30616"/>
    </ligand>
</feature>
<dbReference type="GO" id="GO:0009898">
    <property type="term" value="C:cytoplasmic side of plasma membrane"/>
    <property type="evidence" value="ECO:0007669"/>
    <property type="project" value="TreeGrafter"/>
</dbReference>
<accession>A0A9D0ZIK2</accession>
<evidence type="ECO:0000256" key="2">
    <source>
        <dbReference type="ARBA" id="ARBA00022840"/>
    </source>
</evidence>
<dbReference type="AlphaFoldDB" id="A0A9D0ZIK2"/>
<sequence length="245" mass="26355">MSKILVVTSGKGGTGKSTIAVSLGNALVKRNKKVLLIDCDSGMRGLDIMLGISKSLVFDIADAISGNCQPEHIIYPCPYSDGLFLIPAPQNAQDELSSSVFTQFINRLENEYDYIIIDSPAGVGKGFETAVAPAQLCLVVANTEPTSVRGCANVKKRLAELGKQNVRLVINRFSRTGFKELGVYEDLDAVIDQTGIQLLGIVTENRQVVYAIQKGLSYTGRCTALKAVDNLAARIDGEARPLAVY</sequence>
<evidence type="ECO:0000256" key="3">
    <source>
        <dbReference type="PIRSR" id="PIRSR003092-1"/>
    </source>
</evidence>
<keyword evidence="2 3" id="KW-0067">ATP-binding</keyword>
<dbReference type="PIRSF" id="PIRSF003092">
    <property type="entry name" value="MinD"/>
    <property type="match status" value="1"/>
</dbReference>